<name>A0A5N4DML5_CAMDR</name>
<keyword evidence="2" id="KW-1185">Reference proteome</keyword>
<sequence length="213" mass="24819">MFPWQVMTESDSSEFSFVFRQVYLTMYVNNDYRLETEKNYHVCQLGCRRIWTSGFHKWVELVYKLTKEVYLIFGENHDSHIDFKEIFCGLSAVAEDLWLKDRNELHVDLSNIVEDTLNVHDTTKNCLTLLDDADHRLEYLKIQDEQHLVIEVCIALDDETVTCQVPLCEDLSVCCLVLIILMLPTIQDLSIFLPGELRHSLLVSITGRQTVIT</sequence>
<keyword evidence="1" id="KW-0378">Hydrolase</keyword>
<dbReference type="AlphaFoldDB" id="A0A5N4DML5"/>
<gene>
    <name evidence="1" type="ORF">Cadr_000014236</name>
</gene>
<evidence type="ECO:0000313" key="1">
    <source>
        <dbReference type="EMBL" id="KAB1272325.1"/>
    </source>
</evidence>
<evidence type="ECO:0000313" key="2">
    <source>
        <dbReference type="Proteomes" id="UP000299084"/>
    </source>
</evidence>
<dbReference type="Proteomes" id="UP000299084">
    <property type="component" value="Unassembled WGS sequence"/>
</dbReference>
<dbReference type="EMBL" id="JWIN03000010">
    <property type="protein sequence ID" value="KAB1272325.1"/>
    <property type="molecule type" value="Genomic_DNA"/>
</dbReference>
<proteinExistence type="predicted"/>
<reference evidence="1 2" key="1">
    <citation type="journal article" date="2019" name="Mol. Ecol. Resour.">
        <title>Improving Illumina assemblies with Hi-C and long reads: an example with the North African dromedary.</title>
        <authorList>
            <person name="Elbers J.P."/>
            <person name="Rogers M.F."/>
            <person name="Perelman P.L."/>
            <person name="Proskuryakova A.A."/>
            <person name="Serdyukova N.A."/>
            <person name="Johnson W.E."/>
            <person name="Horin P."/>
            <person name="Corander J."/>
            <person name="Murphy D."/>
            <person name="Burger P.A."/>
        </authorList>
    </citation>
    <scope>NUCLEOTIDE SEQUENCE [LARGE SCALE GENOMIC DNA]</scope>
    <source>
        <strain evidence="1">Drom800</strain>
        <tissue evidence="1">Blood</tissue>
    </source>
</reference>
<comment type="caution">
    <text evidence="1">The sequence shown here is derived from an EMBL/GenBank/DDBJ whole genome shotgun (WGS) entry which is preliminary data.</text>
</comment>
<dbReference type="GO" id="GO:0016787">
    <property type="term" value="F:hydrolase activity"/>
    <property type="evidence" value="ECO:0007669"/>
    <property type="project" value="UniProtKB-KW"/>
</dbReference>
<protein>
    <submittedName>
        <fullName evidence="1">Ubiquitin carboxyl-terminal hydrolase 32</fullName>
    </submittedName>
</protein>
<organism evidence="1 2">
    <name type="scientific">Camelus dromedarius</name>
    <name type="common">Dromedary</name>
    <name type="synonym">Arabian camel</name>
    <dbReference type="NCBI Taxonomy" id="9838"/>
    <lineage>
        <taxon>Eukaryota</taxon>
        <taxon>Metazoa</taxon>
        <taxon>Chordata</taxon>
        <taxon>Craniata</taxon>
        <taxon>Vertebrata</taxon>
        <taxon>Euteleostomi</taxon>
        <taxon>Mammalia</taxon>
        <taxon>Eutheria</taxon>
        <taxon>Laurasiatheria</taxon>
        <taxon>Artiodactyla</taxon>
        <taxon>Tylopoda</taxon>
        <taxon>Camelidae</taxon>
        <taxon>Camelus</taxon>
    </lineage>
</organism>
<accession>A0A5N4DML5</accession>